<feature type="domain" description="Peptidase M1 membrane alanine aminopeptidase" evidence="12">
    <location>
        <begin position="285"/>
        <end position="503"/>
    </location>
</feature>
<evidence type="ECO:0000313" key="16">
    <source>
        <dbReference type="Proteomes" id="UP001214415"/>
    </source>
</evidence>
<evidence type="ECO:0000256" key="10">
    <source>
        <dbReference type="PIRSR" id="PIRSR634016-4"/>
    </source>
</evidence>
<evidence type="ECO:0000259" key="13">
    <source>
        <dbReference type="Pfam" id="PF11838"/>
    </source>
</evidence>
<evidence type="ECO:0000256" key="6">
    <source>
        <dbReference type="ARBA" id="ARBA00022833"/>
    </source>
</evidence>
<dbReference type="Pfam" id="PF11838">
    <property type="entry name" value="ERAP1_C"/>
    <property type="match status" value="2"/>
</dbReference>
<dbReference type="InterPro" id="IPR034016">
    <property type="entry name" value="M1_APN-typ"/>
</dbReference>
<keyword evidence="4 9" id="KW-0479">Metal-binding</keyword>
<dbReference type="PANTHER" id="PTHR11533">
    <property type="entry name" value="PROTEASE M1 ZINC METALLOPROTEASE"/>
    <property type="match status" value="1"/>
</dbReference>
<feature type="domain" description="Aminopeptidase N-like N-terminal" evidence="14">
    <location>
        <begin position="979"/>
        <end position="1183"/>
    </location>
</feature>
<evidence type="ECO:0000256" key="2">
    <source>
        <dbReference type="ARBA" id="ARBA00022438"/>
    </source>
</evidence>
<dbReference type="InterPro" id="IPR042097">
    <property type="entry name" value="Aminopeptidase_N-like_N_sf"/>
</dbReference>
<dbReference type="InterPro" id="IPR024571">
    <property type="entry name" value="ERAP1-like_C_dom"/>
</dbReference>
<dbReference type="InterPro" id="IPR001930">
    <property type="entry name" value="Peptidase_M1"/>
</dbReference>
<keyword evidence="3" id="KW-0645">Protease</keyword>
<reference evidence="15" key="1">
    <citation type="submission" date="2023-03" db="EMBL/GenBank/DDBJ databases">
        <title>Mating type loci evolution in Malassezia.</title>
        <authorList>
            <person name="Coelho M.A."/>
        </authorList>
    </citation>
    <scope>NUCLEOTIDE SEQUENCE</scope>
    <source>
        <strain evidence="15">CBS 12830</strain>
    </source>
</reference>
<keyword evidence="16" id="KW-1185">Reference proteome</keyword>
<feature type="site" description="Transition state stabilizer" evidence="10">
    <location>
        <position position="1384"/>
    </location>
</feature>
<dbReference type="CDD" id="cd09601">
    <property type="entry name" value="M1_APN-Q_like"/>
    <property type="match status" value="2"/>
</dbReference>
<dbReference type="EMBL" id="CP119905">
    <property type="protein sequence ID" value="WFD24311.1"/>
    <property type="molecule type" value="Genomic_DNA"/>
</dbReference>
<dbReference type="FunFam" id="1.25.50.20:FF:000002">
    <property type="entry name" value="Aminopeptidase"/>
    <property type="match status" value="1"/>
</dbReference>
<dbReference type="GO" id="GO:0005615">
    <property type="term" value="C:extracellular space"/>
    <property type="evidence" value="ECO:0007669"/>
    <property type="project" value="TreeGrafter"/>
</dbReference>
<dbReference type="PANTHER" id="PTHR11533:SF174">
    <property type="entry name" value="PUROMYCIN-SENSITIVE AMINOPEPTIDASE-RELATED"/>
    <property type="match status" value="1"/>
</dbReference>
<dbReference type="GO" id="GO:0042277">
    <property type="term" value="F:peptide binding"/>
    <property type="evidence" value="ECO:0007669"/>
    <property type="project" value="TreeGrafter"/>
</dbReference>
<evidence type="ECO:0000256" key="11">
    <source>
        <dbReference type="SAM" id="SignalP"/>
    </source>
</evidence>
<dbReference type="GO" id="GO:0016020">
    <property type="term" value="C:membrane"/>
    <property type="evidence" value="ECO:0007669"/>
    <property type="project" value="TreeGrafter"/>
</dbReference>
<dbReference type="GO" id="GO:0006508">
    <property type="term" value="P:proteolysis"/>
    <property type="evidence" value="ECO:0007669"/>
    <property type="project" value="UniProtKB-KW"/>
</dbReference>
<feature type="signal peptide" evidence="11">
    <location>
        <begin position="1"/>
        <end position="17"/>
    </location>
</feature>
<comment type="similarity">
    <text evidence="1">Belongs to the peptidase M1 family.</text>
</comment>
<comment type="cofactor">
    <cofactor evidence="9">
        <name>Zn(2+)</name>
        <dbReference type="ChEBI" id="CHEBI:29105"/>
    </cofactor>
    <text evidence="9">Binds 1 zinc ion per subunit.</text>
</comment>
<feature type="domain" description="ERAP1-like C-terminal" evidence="13">
    <location>
        <begin position="1523"/>
        <end position="1839"/>
    </location>
</feature>
<dbReference type="Gene3D" id="2.60.40.1730">
    <property type="entry name" value="tricorn interacting facor f3 domain"/>
    <property type="match status" value="2"/>
</dbReference>
<feature type="binding site" evidence="9">
    <location>
        <position position="1294"/>
    </location>
    <ligand>
        <name>Zn(2+)</name>
        <dbReference type="ChEBI" id="CHEBI:29105"/>
        <note>catalytic</note>
    </ligand>
</feature>
<keyword evidence="7" id="KW-0482">Metalloprotease</keyword>
<sequence length="1864" mass="208843">MWLSAWWASWALMIASSVVQFLSHGTASHQFQLPTHVRPTHYELTIFSDLAALQFQGAMQATLEVQEATHMIEFQAGANLALSDVQVLVDGHSTLISPRIDQERERVQVPLAAPLMPGAHVSVLVGFHAPIDQSMRGYYYSTWAHEGKNGTYAVTQFSPASGRRAFPGWDEPAFKATYTVRMIHRADTQALGNMPAFPSTEVDAAAIARALHTDDLRTSPPDVASDRWVLTAFEETPHMSSYLVGWANGVFEHRSGAYTSPLTGRTVPLRIYATPEYIHQTEHGLNVMERELPIYEDLFGIAYPLPKLDGLVVADFDVHAMENWGLITSRTSVFAYDKASDLDGLKSATGTIGHELGHMWFGNMVTMAWWDNLWLKEAFATLMGEVLLLRRAFPEWDAQSDFVAGHVHRAMALDAKRSSHPIEMPLHTEHVEKTLTQTFDAIPYSKGASVLRMLAATLGDRLFLEGVSAYLNAHLYGTTVTNDLWHSLSQASGLDVRALMSTWTLEQGFPVVQVVQRDTFVELRQTRFLEMGPPAAQDHDTLWHIPLAIKTWYDEKEEVHHVMLPARRTYKIPLPRGSRWKLNAETSGFYRVQYSQDHLRMLVQETNVSVPDRMGLLSDVAALGAAGYMSMTESLDGMALFEHESSAPVLQVLAQSMATLSSVWWEQPEEVQEALRQWRAEVFGPWARKCTLHQRDNEPAEMRQLRAVVVDAAGAAGDAWTLRAIRETFEQFQATGDDALIPADLLRTVLRESVHHGDAQAFDTVWAMYERPRTPAHKVAAMHALSATRDEKRVDALLTFVLGPEIKTQDVPIFFAALAANPAARRRLWDETMTHFDTLAARFERNFSFKNVIRAAMDSLTRQEDADAIEAFFRTRDTSTYDMSLAQALESIRTQARWLERMFTRHLFRSALKSDRLSLSATLPRHLSIASRSGRALIPKFLTPLTKHTPSATLLPYATMSTAPANESQWFRLPPQVRPSHYDITMLSDLERLTFQGAVEVSLDVQEDTSSLAFNIGKGLTLSQVLVTSPTFSELLTPDVNMQHERVTVSLPANVTKGTQLTLLAGYQGTIDQSMMGYYQSTWEHEGKKGNYALTQFEPTSARRAFPCWDEPELKATYRFRMLHRQDTTALANMPSVDTKPVDAEKAAEALKVKQLQYEAPSLGQDAWVLTEFAPTPKVSSYLVAWANGVFEYIESSYTSPLTGQDVPMRVYTTPEYIHQAQFALEVKKKVLPEYEKVFDIAYPLPKLDTLVASDFDAGAMENWGLITGRTSVFLYDEKTGLQGMKTTAAVQSHECAHMWFGDIATMAWWDNLWLNEAFATLMGEMIILDRAFPEWNSASEFIVSHLNRALELDGKRSSHPIEVHLQGDNVEDAINQVFDAISYSKGASVLRMLSQMLGEDVFLKGVSLYLKKHLYGNTVTKDLWDGISEASGQDVNAIMKDWVLKQGFPVLTVTEKADSIVVRQNRFLDTGDPTAEEDETLWQVPLALTTVQDGKPHTNYELILKCEREMEIPVARATESVWKLNAGTIGVYRVAYSPEHLRKLGVAAAAKNSPFSLEDRVGLVSDAFTLAQAGYAKTSGGLELMHALKGDHSSLVNLAAANNLGKLASVWWEQPEAVRNAINQFRVDVFGPLAKELTFEFGPNDSSEMRELRSTVISAAAAAGDTWTLNEIHRRFAPLHEGDDSLIHPDLMRVIFAQSVRHGGEKEYNTVLSIYEKPATPAHKNAAMLALGAASDEKLIQRTLDLVFSGKVKTQDYMYFFAALSNNIKSRRLLWEMVKMRFDDLVKSFEGNFSLANLVKSTIGPFSTEEDAKDIKAFFEKRDTSKFSMSLAQGLDAVYAQARWLQRDRQDVEAYLHSSGYLS</sequence>
<feature type="active site" description="Proton acceptor" evidence="8">
    <location>
        <position position="1295"/>
    </location>
</feature>
<keyword evidence="11" id="KW-0732">Signal</keyword>
<dbReference type="SUPFAM" id="SSF63737">
    <property type="entry name" value="Leukotriene A4 hydrolase N-terminal domain"/>
    <property type="match status" value="2"/>
</dbReference>
<dbReference type="InterPro" id="IPR050344">
    <property type="entry name" value="Peptidase_M1_aminopeptidases"/>
</dbReference>
<evidence type="ECO:0000259" key="12">
    <source>
        <dbReference type="Pfam" id="PF01433"/>
    </source>
</evidence>
<feature type="binding site" evidence="9">
    <location>
        <position position="1298"/>
    </location>
    <ligand>
        <name>Zn(2+)</name>
        <dbReference type="ChEBI" id="CHEBI:29105"/>
        <note>catalytic</note>
    </ligand>
</feature>
<dbReference type="SUPFAM" id="SSF55486">
    <property type="entry name" value="Metalloproteases ('zincins'), catalytic domain"/>
    <property type="match status" value="2"/>
</dbReference>
<evidence type="ECO:0000259" key="14">
    <source>
        <dbReference type="Pfam" id="PF17900"/>
    </source>
</evidence>
<evidence type="ECO:0000256" key="8">
    <source>
        <dbReference type="PIRSR" id="PIRSR634016-1"/>
    </source>
</evidence>
<dbReference type="Gene3D" id="2.60.40.1910">
    <property type="match status" value="2"/>
</dbReference>
<feature type="domain" description="ERAP1-like C-terminal" evidence="13">
    <location>
        <begin position="580"/>
        <end position="893"/>
    </location>
</feature>
<keyword evidence="2 15" id="KW-0031">Aminopeptidase</keyword>
<evidence type="ECO:0000256" key="5">
    <source>
        <dbReference type="ARBA" id="ARBA00022801"/>
    </source>
</evidence>
<dbReference type="Pfam" id="PF17900">
    <property type="entry name" value="Peptidase_M1_N"/>
    <property type="match status" value="2"/>
</dbReference>
<evidence type="ECO:0000256" key="9">
    <source>
        <dbReference type="PIRSR" id="PIRSR634016-3"/>
    </source>
</evidence>
<dbReference type="GO" id="GO:0070006">
    <property type="term" value="F:metalloaminopeptidase activity"/>
    <property type="evidence" value="ECO:0007669"/>
    <property type="project" value="TreeGrafter"/>
</dbReference>
<name>A0AAF0EGR5_9BASI</name>
<dbReference type="GO" id="GO:0008270">
    <property type="term" value="F:zinc ion binding"/>
    <property type="evidence" value="ECO:0007669"/>
    <property type="project" value="InterPro"/>
</dbReference>
<proteinExistence type="inferred from homology"/>
<feature type="binding site" evidence="9">
    <location>
        <position position="1317"/>
    </location>
    <ligand>
        <name>Zn(2+)</name>
        <dbReference type="ChEBI" id="CHEBI:29105"/>
        <note>catalytic</note>
    </ligand>
</feature>
<organism evidence="15 16">
    <name type="scientific">Malassezia equina</name>
    <dbReference type="NCBI Taxonomy" id="1381935"/>
    <lineage>
        <taxon>Eukaryota</taxon>
        <taxon>Fungi</taxon>
        <taxon>Dikarya</taxon>
        <taxon>Basidiomycota</taxon>
        <taxon>Ustilaginomycotina</taxon>
        <taxon>Malasseziomycetes</taxon>
        <taxon>Malasseziales</taxon>
        <taxon>Malasseziaceae</taxon>
        <taxon>Malassezia</taxon>
    </lineage>
</organism>
<dbReference type="Gene3D" id="1.10.390.10">
    <property type="entry name" value="Neutral Protease Domain 2"/>
    <property type="match status" value="2"/>
</dbReference>
<evidence type="ECO:0000256" key="7">
    <source>
        <dbReference type="ARBA" id="ARBA00023049"/>
    </source>
</evidence>
<feature type="domain" description="Aminopeptidase N-like N-terminal" evidence="14">
    <location>
        <begin position="39"/>
        <end position="243"/>
    </location>
</feature>
<evidence type="ECO:0000256" key="4">
    <source>
        <dbReference type="ARBA" id="ARBA00022723"/>
    </source>
</evidence>
<dbReference type="InterPro" id="IPR014782">
    <property type="entry name" value="Peptidase_M1_dom"/>
</dbReference>
<evidence type="ECO:0000256" key="1">
    <source>
        <dbReference type="ARBA" id="ARBA00010136"/>
    </source>
</evidence>
<keyword evidence="6 9" id="KW-0862">Zinc</keyword>
<dbReference type="Proteomes" id="UP001214415">
    <property type="component" value="Chromosome 6"/>
</dbReference>
<dbReference type="FunFam" id="1.10.390.10:FF:000006">
    <property type="entry name" value="Puromycin-sensitive aminopeptidase"/>
    <property type="match status" value="2"/>
</dbReference>
<protein>
    <submittedName>
        <fullName evidence="15">Aminopeptidase 2 mitochondrial</fullName>
    </submittedName>
</protein>
<gene>
    <name evidence="15" type="primary">APE2_2</name>
    <name evidence="15" type="ORF">MEQU1_003010</name>
</gene>
<accession>A0AAF0EGR5</accession>
<feature type="domain" description="Peptidase M1 membrane alanine aminopeptidase" evidence="12">
    <location>
        <begin position="1223"/>
        <end position="1443"/>
    </location>
</feature>
<dbReference type="Pfam" id="PF01433">
    <property type="entry name" value="Peptidase_M1"/>
    <property type="match status" value="2"/>
</dbReference>
<evidence type="ECO:0000313" key="15">
    <source>
        <dbReference type="EMBL" id="WFD24311.1"/>
    </source>
</evidence>
<dbReference type="GO" id="GO:0005737">
    <property type="term" value="C:cytoplasm"/>
    <property type="evidence" value="ECO:0007669"/>
    <property type="project" value="TreeGrafter"/>
</dbReference>
<dbReference type="InterPro" id="IPR027268">
    <property type="entry name" value="Peptidase_M4/M1_CTD_sf"/>
</dbReference>
<evidence type="ECO:0000256" key="3">
    <source>
        <dbReference type="ARBA" id="ARBA00022670"/>
    </source>
</evidence>
<dbReference type="Gene3D" id="1.25.50.20">
    <property type="match status" value="2"/>
</dbReference>
<dbReference type="PRINTS" id="PR00756">
    <property type="entry name" value="ALADIPTASE"/>
</dbReference>
<feature type="chain" id="PRO_5042275480" evidence="11">
    <location>
        <begin position="18"/>
        <end position="1864"/>
    </location>
</feature>
<dbReference type="InterPro" id="IPR045357">
    <property type="entry name" value="Aminopeptidase_N-like_N"/>
</dbReference>
<keyword evidence="5" id="KW-0378">Hydrolase</keyword>
<dbReference type="GO" id="GO:0043171">
    <property type="term" value="P:peptide catabolic process"/>
    <property type="evidence" value="ECO:0007669"/>
    <property type="project" value="TreeGrafter"/>
</dbReference>